<feature type="transmembrane region" description="Helical" evidence="1">
    <location>
        <begin position="233"/>
        <end position="255"/>
    </location>
</feature>
<keyword evidence="1" id="KW-0472">Membrane</keyword>
<protein>
    <submittedName>
        <fullName evidence="3">Membrane protein</fullName>
    </submittedName>
</protein>
<gene>
    <name evidence="3" type="ordered locus">AMEC673_09995</name>
</gene>
<feature type="transmembrane region" description="Helical" evidence="1">
    <location>
        <begin position="158"/>
        <end position="176"/>
    </location>
</feature>
<dbReference type="Pfam" id="PF07786">
    <property type="entry name" value="HGSNAT_cat"/>
    <property type="match status" value="1"/>
</dbReference>
<sequence length="373" mass="41354">MKLFYVPSHFGTPSINRQKTFDVAKGVAVLLMVMIHVLDFYGLPEVRFSAFGATVKFALGWPAASMFVFIMGIFVGLSPSSTLKADIKRAISLFVLGYALNFVRGTIPMWLSIKIGLVTYQDVAPHTPLSEFLIGDVFQFAGIALLLCTGLKHATNKISIWIGTAIAIAFLSHSVWDKYTSLPILNEFLKLFVGNEEAGVMFPIFPWAAYPIAGMAFGRFLKQQNKGTLNFVWCLKLGVVCVILGTGLTLTNSAYHIVTILRSGPGIVLLMTGIVMLFIYTTHILIERFKQNYVVTLFAFWGKNVTALYVLQWILIGWGLMLVGLQQLTMTYTLVAMIVVLTACHYLVLPWHEYKAKSSKASKPHVSAVPLKP</sequence>
<evidence type="ECO:0000259" key="2">
    <source>
        <dbReference type="Pfam" id="PF07786"/>
    </source>
</evidence>
<dbReference type="KEGG" id="amg:AMEC673_09995"/>
<feature type="domain" description="Heparan-alpha-glucosaminide N-acetyltransferase catalytic" evidence="2">
    <location>
        <begin position="17"/>
        <end position="232"/>
    </location>
</feature>
<accession>A0AB32ZYH5</accession>
<evidence type="ECO:0000313" key="4">
    <source>
        <dbReference type="Proteomes" id="UP000006296"/>
    </source>
</evidence>
<name>A0AB32ZYH5_ALTME</name>
<dbReference type="InterPro" id="IPR012429">
    <property type="entry name" value="HGSNAT_cat"/>
</dbReference>
<feature type="transmembrane region" description="Helical" evidence="1">
    <location>
        <begin position="21"/>
        <end position="38"/>
    </location>
</feature>
<feature type="transmembrane region" description="Helical" evidence="1">
    <location>
        <begin position="267"/>
        <end position="286"/>
    </location>
</feature>
<dbReference type="RefSeq" id="WP_014976613.1">
    <property type="nucleotide sequence ID" value="NC_018678.1"/>
</dbReference>
<evidence type="ECO:0000313" key="3">
    <source>
        <dbReference type="EMBL" id="AFT74693.1"/>
    </source>
</evidence>
<dbReference type="Proteomes" id="UP000006296">
    <property type="component" value="Chromosome"/>
</dbReference>
<keyword evidence="1" id="KW-1133">Transmembrane helix</keyword>
<feature type="transmembrane region" description="Helical" evidence="1">
    <location>
        <begin position="200"/>
        <end position="221"/>
    </location>
</feature>
<feature type="transmembrane region" description="Helical" evidence="1">
    <location>
        <begin position="58"/>
        <end position="78"/>
    </location>
</feature>
<evidence type="ECO:0000256" key="1">
    <source>
        <dbReference type="SAM" id="Phobius"/>
    </source>
</evidence>
<dbReference type="EMBL" id="CP003844">
    <property type="protein sequence ID" value="AFT74693.1"/>
    <property type="molecule type" value="Genomic_DNA"/>
</dbReference>
<proteinExistence type="predicted"/>
<feature type="transmembrane region" description="Helical" evidence="1">
    <location>
        <begin position="90"/>
        <end position="112"/>
    </location>
</feature>
<feature type="transmembrane region" description="Helical" evidence="1">
    <location>
        <begin position="132"/>
        <end position="151"/>
    </location>
</feature>
<keyword evidence="1" id="KW-0812">Transmembrane</keyword>
<organism evidence="3 4">
    <name type="scientific">Alteromonas macleodii (strain English Channel 673)</name>
    <dbReference type="NCBI Taxonomy" id="1004788"/>
    <lineage>
        <taxon>Bacteria</taxon>
        <taxon>Pseudomonadati</taxon>
        <taxon>Pseudomonadota</taxon>
        <taxon>Gammaproteobacteria</taxon>
        <taxon>Alteromonadales</taxon>
        <taxon>Alteromonadaceae</taxon>
        <taxon>Alteromonas/Salinimonas group</taxon>
        <taxon>Alteromonas</taxon>
    </lineage>
</organism>
<dbReference type="AlphaFoldDB" id="A0AB32ZYH5"/>
<reference evidence="4" key="1">
    <citation type="journal article" date="2012" name="Sci. Rep.">
        <title>Genomes of surface isolates of Alteromonas macleodii: the life of a widespread marine opportunistic copiotroph.</title>
        <authorList>
            <person name="Lopez-Perez M."/>
            <person name="Gonzaga A."/>
            <person name="Martin-Cuadrado A.B."/>
            <person name="Onyshchenko O."/>
            <person name="Ghavidel A."/>
            <person name="Ghai R."/>
            <person name="Rodriguez-Valera F."/>
        </authorList>
    </citation>
    <scope>NUCLEOTIDE SEQUENCE [LARGE SCALE GENOMIC DNA]</scope>
    <source>
        <strain evidence="4">English Channel 673</strain>
    </source>
</reference>
<feature type="transmembrane region" description="Helical" evidence="1">
    <location>
        <begin position="331"/>
        <end position="349"/>
    </location>
</feature>